<evidence type="ECO:0000313" key="3">
    <source>
        <dbReference type="Proteomes" id="UP000886796"/>
    </source>
</evidence>
<dbReference type="AlphaFoldDB" id="A0A9D0Z1T3"/>
<feature type="coiled-coil region" evidence="1">
    <location>
        <begin position="15"/>
        <end position="42"/>
    </location>
</feature>
<gene>
    <name evidence="2" type="ORF">IAB74_02475</name>
</gene>
<dbReference type="EMBL" id="DVFK01000035">
    <property type="protein sequence ID" value="HIQ67359.1"/>
    <property type="molecule type" value="Genomic_DNA"/>
</dbReference>
<organism evidence="2 3">
    <name type="scientific">Candidatus Faecousia excrementigallinarum</name>
    <dbReference type="NCBI Taxonomy" id="2840806"/>
    <lineage>
        <taxon>Bacteria</taxon>
        <taxon>Bacillati</taxon>
        <taxon>Bacillota</taxon>
        <taxon>Clostridia</taxon>
        <taxon>Eubacteriales</taxon>
        <taxon>Oscillospiraceae</taxon>
        <taxon>Faecousia</taxon>
    </lineage>
</organism>
<accession>A0A9D0Z1T3</accession>
<reference evidence="2" key="1">
    <citation type="submission" date="2020-10" db="EMBL/GenBank/DDBJ databases">
        <authorList>
            <person name="Gilroy R."/>
        </authorList>
    </citation>
    <scope>NUCLEOTIDE SEQUENCE</scope>
    <source>
        <strain evidence="2">13361</strain>
    </source>
</reference>
<keyword evidence="1" id="KW-0175">Coiled coil</keyword>
<protein>
    <submittedName>
        <fullName evidence="2">Uncharacterized protein</fullName>
    </submittedName>
</protein>
<reference evidence="2" key="2">
    <citation type="journal article" date="2021" name="PeerJ">
        <title>Extensive microbial diversity within the chicken gut microbiome revealed by metagenomics and culture.</title>
        <authorList>
            <person name="Gilroy R."/>
            <person name="Ravi A."/>
            <person name="Getino M."/>
            <person name="Pursley I."/>
            <person name="Horton D.L."/>
            <person name="Alikhan N.F."/>
            <person name="Baker D."/>
            <person name="Gharbi K."/>
            <person name="Hall N."/>
            <person name="Watson M."/>
            <person name="Adriaenssens E.M."/>
            <person name="Foster-Nyarko E."/>
            <person name="Jarju S."/>
            <person name="Secka A."/>
            <person name="Antonio M."/>
            <person name="Oren A."/>
            <person name="Chaudhuri R.R."/>
            <person name="La Ragione R."/>
            <person name="Hildebrand F."/>
            <person name="Pallen M.J."/>
        </authorList>
    </citation>
    <scope>NUCLEOTIDE SEQUENCE</scope>
    <source>
        <strain evidence="2">13361</strain>
    </source>
</reference>
<comment type="caution">
    <text evidence="2">The sequence shown here is derived from an EMBL/GenBank/DDBJ whole genome shotgun (WGS) entry which is preliminary data.</text>
</comment>
<sequence>MKKWFFDRFLPMWAKESVLRDNRILLRENQALRQQVKELKAYIRGMQAGLRRKRQEEVK</sequence>
<evidence type="ECO:0000313" key="2">
    <source>
        <dbReference type="EMBL" id="HIQ67359.1"/>
    </source>
</evidence>
<evidence type="ECO:0000256" key="1">
    <source>
        <dbReference type="SAM" id="Coils"/>
    </source>
</evidence>
<proteinExistence type="predicted"/>
<dbReference type="Proteomes" id="UP000886796">
    <property type="component" value="Unassembled WGS sequence"/>
</dbReference>
<name>A0A9D0Z1T3_9FIRM</name>